<dbReference type="Proteomes" id="UP000494214">
    <property type="component" value="Unassembled WGS sequence"/>
</dbReference>
<dbReference type="EMBL" id="CADIJM010000016">
    <property type="protein sequence ID" value="CAB3731378.1"/>
    <property type="molecule type" value="Genomic_DNA"/>
</dbReference>
<evidence type="ECO:0000313" key="3">
    <source>
        <dbReference type="Proteomes" id="UP000494214"/>
    </source>
</evidence>
<evidence type="ECO:0000256" key="1">
    <source>
        <dbReference type="SAM" id="MobiDB-lite"/>
    </source>
</evidence>
<sequence>MPGQHRHFLHGAAHAARDGLHAVARFACMGALEPHARTRRFRVFGQTAAVGEDQHRVARRCAVIFYRGPTQAGFREQARQKGVIGFTVLRGVGPRRQAGQVVLHIGSHLVGIAFIAVQHMAHDVQHRLVLVDAAVAPLRGKPQPGRERQAIPGHAGIAAQHLGGSHHAAAAGLGAVGARGPQRGGPRHHVVQIERGIFGQRHHAHLAQRAQAFARDPAFDLQGRHRALAIKPEKTGLGAETAVASVDSHGRKTSWERGRRRHRRAGKNSRFDIGLRGRAFRCGAPLTRAYAQAALFTCDEAQTAAFLQPLRQRRTRHLADEHAVGLVDTRAGR</sequence>
<organism evidence="2 3">
    <name type="scientific">Achromobacter animicus</name>
    <dbReference type="NCBI Taxonomy" id="1389935"/>
    <lineage>
        <taxon>Bacteria</taxon>
        <taxon>Pseudomonadati</taxon>
        <taxon>Pseudomonadota</taxon>
        <taxon>Betaproteobacteria</taxon>
        <taxon>Burkholderiales</taxon>
        <taxon>Alcaligenaceae</taxon>
        <taxon>Achromobacter</taxon>
    </lineage>
</organism>
<accession>A0A6S7ARB3</accession>
<gene>
    <name evidence="2" type="ORF">LMG26690_04819</name>
</gene>
<feature type="compositionally biased region" description="Basic and acidic residues" evidence="1">
    <location>
        <begin position="248"/>
        <end position="257"/>
    </location>
</feature>
<protein>
    <submittedName>
        <fullName evidence="2">Uncharacterized protein</fullName>
    </submittedName>
</protein>
<keyword evidence="3" id="KW-1185">Reference proteome</keyword>
<proteinExistence type="predicted"/>
<reference evidence="2 3" key="1">
    <citation type="submission" date="2020-04" db="EMBL/GenBank/DDBJ databases">
        <authorList>
            <person name="De Canck E."/>
        </authorList>
    </citation>
    <scope>NUCLEOTIDE SEQUENCE [LARGE SCALE GENOMIC DNA]</scope>
    <source>
        <strain evidence="2 3">LMG 26690</strain>
    </source>
</reference>
<dbReference type="AlphaFoldDB" id="A0A6S7ARB3"/>
<evidence type="ECO:0000313" key="2">
    <source>
        <dbReference type="EMBL" id="CAB3731378.1"/>
    </source>
</evidence>
<feature type="region of interest" description="Disordered" evidence="1">
    <location>
        <begin position="240"/>
        <end position="265"/>
    </location>
</feature>
<name>A0A6S7ARB3_9BURK</name>